<protein>
    <submittedName>
        <fullName evidence="13">Receptor (G protein-coupled) activity modifying protein 2</fullName>
    </submittedName>
</protein>
<feature type="signal peptide" evidence="12">
    <location>
        <begin position="1"/>
        <end position="21"/>
    </location>
</feature>
<dbReference type="Ensembl" id="ENSSFOT00015042810.1">
    <property type="protein sequence ID" value="ENSSFOP00015045732.1"/>
    <property type="gene ID" value="ENSSFOG00015025591.1"/>
</dbReference>
<dbReference type="GO" id="GO:0009986">
    <property type="term" value="C:cell surface"/>
    <property type="evidence" value="ECO:0007669"/>
    <property type="project" value="TreeGrafter"/>
</dbReference>
<evidence type="ECO:0000256" key="11">
    <source>
        <dbReference type="SAM" id="Phobius"/>
    </source>
</evidence>
<evidence type="ECO:0000256" key="1">
    <source>
        <dbReference type="ARBA" id="ARBA00004251"/>
    </source>
</evidence>
<comment type="subcellular location">
    <subcellularLocation>
        <location evidence="1">Cell membrane</location>
        <topology evidence="1">Single-pass type I membrane protein</topology>
    </subcellularLocation>
</comment>
<evidence type="ECO:0000313" key="13">
    <source>
        <dbReference type="Ensembl" id="ENSSFOP00015045732.1"/>
    </source>
</evidence>
<evidence type="ECO:0000256" key="7">
    <source>
        <dbReference type="ARBA" id="ARBA00022989"/>
    </source>
</evidence>
<dbReference type="Gene3D" id="1.10.150.510">
    <property type="entry name" value="Receptor activity modifying family"/>
    <property type="match status" value="1"/>
</dbReference>
<keyword evidence="3" id="KW-0813">Transport</keyword>
<dbReference type="GO" id="GO:0001525">
    <property type="term" value="P:angiogenesis"/>
    <property type="evidence" value="ECO:0007669"/>
    <property type="project" value="TreeGrafter"/>
</dbReference>
<evidence type="ECO:0000256" key="5">
    <source>
        <dbReference type="ARBA" id="ARBA00022692"/>
    </source>
</evidence>
<keyword evidence="5 11" id="KW-0812">Transmembrane</keyword>
<gene>
    <name evidence="13" type="primary">LOC108928165</name>
</gene>
<dbReference type="InterPro" id="IPR006985">
    <property type="entry name" value="RAMP"/>
</dbReference>
<keyword evidence="10" id="KW-0675">Receptor</keyword>
<evidence type="ECO:0000256" key="9">
    <source>
        <dbReference type="ARBA" id="ARBA00023157"/>
    </source>
</evidence>
<dbReference type="GO" id="GO:0006816">
    <property type="term" value="P:calcium ion transport"/>
    <property type="evidence" value="ECO:0007669"/>
    <property type="project" value="TreeGrafter"/>
</dbReference>
<dbReference type="AlphaFoldDB" id="A0A8C9T803"/>
<accession>A0A8C9T803</accession>
<evidence type="ECO:0000256" key="10">
    <source>
        <dbReference type="ARBA" id="ARBA00023170"/>
    </source>
</evidence>
<name>A0A8C9T803_SCLFO</name>
<sequence>MKSSFGFWGIALSLLFDFINGKTVATPGGCGSSSPGCKDLCDFCDDTGYRYTRLSCYGSILNIFCLEKLLSTISALNATDLCTWEYIRRPYSSFSECTEEMANCLQIPWPNQLVEDTFVDIHATYFKACHSKEFEDPPPGVIFALVITPICLIPAMVVLVVLKTNEKRLPRSLVNSPHHCQHITKSAKHKGT</sequence>
<reference evidence="13" key="2">
    <citation type="submission" date="2025-08" db="UniProtKB">
        <authorList>
            <consortium name="Ensembl"/>
        </authorList>
    </citation>
    <scope>IDENTIFICATION</scope>
</reference>
<feature type="chain" id="PRO_5034893921" evidence="12">
    <location>
        <begin position="22"/>
        <end position="192"/>
    </location>
</feature>
<evidence type="ECO:0000256" key="12">
    <source>
        <dbReference type="SAM" id="SignalP"/>
    </source>
</evidence>
<dbReference type="GeneTree" id="ENSGT00940000160264"/>
<organism evidence="13 14">
    <name type="scientific">Scleropages formosus</name>
    <name type="common">Asian bonytongue</name>
    <name type="synonym">Osteoglossum formosum</name>
    <dbReference type="NCBI Taxonomy" id="113540"/>
    <lineage>
        <taxon>Eukaryota</taxon>
        <taxon>Metazoa</taxon>
        <taxon>Chordata</taxon>
        <taxon>Craniata</taxon>
        <taxon>Vertebrata</taxon>
        <taxon>Euteleostomi</taxon>
        <taxon>Actinopterygii</taxon>
        <taxon>Neopterygii</taxon>
        <taxon>Teleostei</taxon>
        <taxon>Osteoglossocephala</taxon>
        <taxon>Osteoglossomorpha</taxon>
        <taxon>Osteoglossiformes</taxon>
        <taxon>Osteoglossidae</taxon>
        <taxon>Scleropages</taxon>
    </lineage>
</organism>
<dbReference type="KEGG" id="sfm:108928165"/>
<dbReference type="GO" id="GO:0007186">
    <property type="term" value="P:G protein-coupled receptor signaling pathway"/>
    <property type="evidence" value="ECO:0007669"/>
    <property type="project" value="TreeGrafter"/>
</dbReference>
<reference evidence="13" key="3">
    <citation type="submission" date="2025-09" db="UniProtKB">
        <authorList>
            <consortium name="Ensembl"/>
        </authorList>
    </citation>
    <scope>IDENTIFICATION</scope>
</reference>
<dbReference type="PANTHER" id="PTHR14076">
    <property type="entry name" value="RECEPTOR ACTIVITY MODIFYING PROTEIN RAMP"/>
    <property type="match status" value="1"/>
</dbReference>
<dbReference type="GO" id="GO:0005886">
    <property type="term" value="C:plasma membrane"/>
    <property type="evidence" value="ECO:0007669"/>
    <property type="project" value="UniProtKB-SubCell"/>
</dbReference>
<dbReference type="RefSeq" id="XP_018597472.1">
    <property type="nucleotide sequence ID" value="XM_018741956.2"/>
</dbReference>
<reference evidence="13 14" key="1">
    <citation type="submission" date="2019-04" db="EMBL/GenBank/DDBJ databases">
        <authorList>
            <consortium name="Wellcome Sanger Institute Data Sharing"/>
        </authorList>
    </citation>
    <scope>NUCLEOTIDE SEQUENCE [LARGE SCALE GENOMIC DNA]</scope>
</reference>
<dbReference type="GO" id="GO:0032870">
    <property type="term" value="P:cellular response to hormone stimulus"/>
    <property type="evidence" value="ECO:0007669"/>
    <property type="project" value="TreeGrafter"/>
</dbReference>
<dbReference type="Proteomes" id="UP000694397">
    <property type="component" value="Chromosome 25"/>
</dbReference>
<keyword evidence="9" id="KW-1015">Disulfide bond</keyword>
<evidence type="ECO:0000256" key="4">
    <source>
        <dbReference type="ARBA" id="ARBA00022475"/>
    </source>
</evidence>
<dbReference type="GeneID" id="108928165"/>
<dbReference type="Pfam" id="PF04901">
    <property type="entry name" value="RAMP"/>
    <property type="match status" value="1"/>
</dbReference>
<evidence type="ECO:0000256" key="8">
    <source>
        <dbReference type="ARBA" id="ARBA00023136"/>
    </source>
</evidence>
<dbReference type="PANTHER" id="PTHR14076:SF10">
    <property type="entry name" value="RAMP2 PROTEIN"/>
    <property type="match status" value="1"/>
</dbReference>
<evidence type="ECO:0000313" key="14">
    <source>
        <dbReference type="Proteomes" id="UP000694397"/>
    </source>
</evidence>
<dbReference type="GO" id="GO:0015026">
    <property type="term" value="F:coreceptor activity"/>
    <property type="evidence" value="ECO:0007669"/>
    <property type="project" value="InterPro"/>
</dbReference>
<dbReference type="OrthoDB" id="8652678at2759"/>
<evidence type="ECO:0000256" key="3">
    <source>
        <dbReference type="ARBA" id="ARBA00022448"/>
    </source>
</evidence>
<proteinExistence type="inferred from homology"/>
<dbReference type="InterPro" id="IPR038126">
    <property type="entry name" value="RAMP_sf"/>
</dbReference>
<keyword evidence="6 12" id="KW-0732">Signal</keyword>
<keyword evidence="7 11" id="KW-1133">Transmembrane helix</keyword>
<dbReference type="GO" id="GO:0006886">
    <property type="term" value="P:intracellular protein transport"/>
    <property type="evidence" value="ECO:0007669"/>
    <property type="project" value="InterPro"/>
</dbReference>
<feature type="transmembrane region" description="Helical" evidence="11">
    <location>
        <begin position="141"/>
        <end position="162"/>
    </location>
</feature>
<dbReference type="GO" id="GO:0072659">
    <property type="term" value="P:protein localization to plasma membrane"/>
    <property type="evidence" value="ECO:0007669"/>
    <property type="project" value="TreeGrafter"/>
</dbReference>
<dbReference type="GO" id="GO:0031623">
    <property type="term" value="P:receptor internalization"/>
    <property type="evidence" value="ECO:0007669"/>
    <property type="project" value="TreeGrafter"/>
</dbReference>
<evidence type="ECO:0000256" key="6">
    <source>
        <dbReference type="ARBA" id="ARBA00022729"/>
    </source>
</evidence>
<evidence type="ECO:0000256" key="2">
    <source>
        <dbReference type="ARBA" id="ARBA00007087"/>
    </source>
</evidence>
<keyword evidence="14" id="KW-1185">Reference proteome</keyword>
<dbReference type="GO" id="GO:0043235">
    <property type="term" value="C:receptor complex"/>
    <property type="evidence" value="ECO:0007669"/>
    <property type="project" value="TreeGrafter"/>
</dbReference>
<keyword evidence="4" id="KW-1003">Cell membrane</keyword>
<comment type="similarity">
    <text evidence="2">Belongs to the RAMP family.</text>
</comment>
<dbReference type="GO" id="GO:0008277">
    <property type="term" value="P:regulation of G protein-coupled receptor signaling pathway"/>
    <property type="evidence" value="ECO:0007669"/>
    <property type="project" value="InterPro"/>
</dbReference>
<keyword evidence="8 11" id="KW-0472">Membrane</keyword>